<accession>A0AAE4NWC1</accession>
<gene>
    <name evidence="1" type="ORF">RBI02_07410</name>
</gene>
<dbReference type="AlphaFoldDB" id="A0AAE4NWC1"/>
<evidence type="ECO:0000313" key="1">
    <source>
        <dbReference type="EMBL" id="MDV3104359.1"/>
    </source>
</evidence>
<organism evidence="1 2">
    <name type="scientific">Thermococcus waiotapuensis</name>
    <dbReference type="NCBI Taxonomy" id="90909"/>
    <lineage>
        <taxon>Archaea</taxon>
        <taxon>Methanobacteriati</taxon>
        <taxon>Methanobacteriota</taxon>
        <taxon>Thermococci</taxon>
        <taxon>Thermococcales</taxon>
        <taxon>Thermococcaceae</taxon>
        <taxon>Thermococcus</taxon>
    </lineage>
</organism>
<proteinExistence type="predicted"/>
<sequence>MPGRILENLQDFLKGVEQSFREQSTGYLEFELRELENVFALLLMGSFVGLPSPPTTLTLRLLPHMARELYVMQRRAENMDDILGELAGLFDIT</sequence>
<dbReference type="Pfam" id="PF25952">
    <property type="entry name" value="DUF7990"/>
    <property type="match status" value="1"/>
</dbReference>
<protein>
    <submittedName>
        <fullName evidence="1">Uncharacterized protein</fullName>
    </submittedName>
</protein>
<name>A0AAE4NWC1_9EURY</name>
<keyword evidence="2" id="KW-1185">Reference proteome</keyword>
<comment type="caution">
    <text evidence="1">The sequence shown here is derived from an EMBL/GenBank/DDBJ whole genome shotgun (WGS) entry which is preliminary data.</text>
</comment>
<dbReference type="EMBL" id="JAVDZE010000003">
    <property type="protein sequence ID" value="MDV3104359.1"/>
    <property type="molecule type" value="Genomic_DNA"/>
</dbReference>
<reference evidence="1 2" key="1">
    <citation type="submission" date="2023-08" db="EMBL/GenBank/DDBJ databases">
        <title>Draft genome sequence of Thermococcus waiotapuensis WT1T, a thermophilic sulphur-dependent archaeon from order Thermococcales.</title>
        <authorList>
            <person name="Manners S.H."/>
            <person name="Carere C.R."/>
            <person name="Dhami M.K."/>
            <person name="Dobson R.C.J."/>
            <person name="Stott M.B."/>
        </authorList>
    </citation>
    <scope>NUCLEOTIDE SEQUENCE [LARGE SCALE GENOMIC DNA]</scope>
    <source>
        <strain evidence="1 2">WT1</strain>
    </source>
</reference>
<dbReference type="RefSeq" id="WP_315342551.1">
    <property type="nucleotide sequence ID" value="NZ_JAVDZE010000003.1"/>
</dbReference>
<dbReference type="InterPro" id="IPR058303">
    <property type="entry name" value="DUF7990"/>
</dbReference>
<dbReference type="Proteomes" id="UP001245683">
    <property type="component" value="Unassembled WGS sequence"/>
</dbReference>
<evidence type="ECO:0000313" key="2">
    <source>
        <dbReference type="Proteomes" id="UP001245683"/>
    </source>
</evidence>